<dbReference type="EMBL" id="BAABCW010000033">
    <property type="protein sequence ID" value="GAA3523144.1"/>
    <property type="molecule type" value="Genomic_DNA"/>
</dbReference>
<dbReference type="Gene3D" id="2.30.320.10">
    <property type="entry name" value="YwqG-like"/>
    <property type="match status" value="1"/>
</dbReference>
<dbReference type="InterPro" id="IPR015315">
    <property type="entry name" value="DUF1963"/>
</dbReference>
<organism evidence="1 2">
    <name type="scientific">Aquimarina addita</name>
    <dbReference type="NCBI Taxonomy" id="870485"/>
    <lineage>
        <taxon>Bacteria</taxon>
        <taxon>Pseudomonadati</taxon>
        <taxon>Bacteroidota</taxon>
        <taxon>Flavobacteriia</taxon>
        <taxon>Flavobacteriales</taxon>
        <taxon>Flavobacteriaceae</taxon>
        <taxon>Aquimarina</taxon>
    </lineage>
</organism>
<sequence>METETNKNKSKEDDFATLIQDLYTFKKKLDPFRRMTFLPVTEEVKLRFSSESKIGGLPYLRNEKDWPVCPICSKNQDLFLQLDLSKLPKNEQEGLLQLFYCTSGEGECENMFGAFDQNKTIRKIEVQGAPVKVKPNIDKLFREKVITSWETHYEYPHPEEYNVLGIDKLVYDDISDILDERGITLPIRKDKLYGWPYWIQGAVYPFDRKTNTQMQVIFQLAAHDNLGYGFGDGGIGHLTQSIDNENEFGFVWAGH</sequence>
<name>A0ABP6UY01_9FLAO</name>
<dbReference type="RefSeq" id="WP_344930907.1">
    <property type="nucleotide sequence ID" value="NZ_BAABCW010000033.1"/>
</dbReference>
<evidence type="ECO:0008006" key="3">
    <source>
        <dbReference type="Google" id="ProtNLM"/>
    </source>
</evidence>
<dbReference type="InterPro" id="IPR035948">
    <property type="entry name" value="YwqG-like_sf"/>
</dbReference>
<dbReference type="PANTHER" id="PTHR36436:SF6">
    <property type="entry name" value="SLL5081 PROTEIN"/>
    <property type="match status" value="1"/>
</dbReference>
<keyword evidence="2" id="KW-1185">Reference proteome</keyword>
<dbReference type="Proteomes" id="UP001500459">
    <property type="component" value="Unassembled WGS sequence"/>
</dbReference>
<dbReference type="SUPFAM" id="SSF103032">
    <property type="entry name" value="Hypothetical protein YwqG"/>
    <property type="match status" value="1"/>
</dbReference>
<dbReference type="PANTHER" id="PTHR36436">
    <property type="entry name" value="SLL5081 PROTEIN"/>
    <property type="match status" value="1"/>
</dbReference>
<evidence type="ECO:0000313" key="2">
    <source>
        <dbReference type="Proteomes" id="UP001500459"/>
    </source>
</evidence>
<protein>
    <recommendedName>
        <fullName evidence="3">DUF1963 domain-containing protein</fullName>
    </recommendedName>
</protein>
<dbReference type="Pfam" id="PF09234">
    <property type="entry name" value="DUF1963"/>
    <property type="match status" value="1"/>
</dbReference>
<comment type="caution">
    <text evidence="1">The sequence shown here is derived from an EMBL/GenBank/DDBJ whole genome shotgun (WGS) entry which is preliminary data.</text>
</comment>
<proteinExistence type="predicted"/>
<evidence type="ECO:0000313" key="1">
    <source>
        <dbReference type="EMBL" id="GAA3523144.1"/>
    </source>
</evidence>
<reference evidence="2" key="1">
    <citation type="journal article" date="2019" name="Int. J. Syst. Evol. Microbiol.">
        <title>The Global Catalogue of Microorganisms (GCM) 10K type strain sequencing project: providing services to taxonomists for standard genome sequencing and annotation.</title>
        <authorList>
            <consortium name="The Broad Institute Genomics Platform"/>
            <consortium name="The Broad Institute Genome Sequencing Center for Infectious Disease"/>
            <person name="Wu L."/>
            <person name="Ma J."/>
        </authorList>
    </citation>
    <scope>NUCLEOTIDE SEQUENCE [LARGE SCALE GENOMIC DNA]</scope>
    <source>
        <strain evidence="2">JCM 17106</strain>
    </source>
</reference>
<accession>A0ABP6UY01</accession>
<gene>
    <name evidence="1" type="ORF">GCM10022393_42380</name>
</gene>